<reference evidence="8" key="1">
    <citation type="submission" date="2015-09" db="EMBL/GenBank/DDBJ databases">
        <authorList>
            <person name="Jackson K.R."/>
            <person name="Lunt B.L."/>
            <person name="Fisher J.N.B."/>
            <person name="Gardner A.V."/>
            <person name="Bailey M.E."/>
            <person name="Deus L.M."/>
            <person name="Earl A.S."/>
            <person name="Gibby P.D."/>
            <person name="Hartmann K.A."/>
            <person name="Liu J.E."/>
            <person name="Manci A.M."/>
            <person name="Nielsen D.A."/>
            <person name="Solomon M.B."/>
            <person name="Breakwell D.P."/>
            <person name="Burnett S.H."/>
            <person name="Grose J.H."/>
        </authorList>
    </citation>
    <scope>NUCLEOTIDE SEQUENCE</scope>
    <source>
        <strain evidence="8">N14-2106</strain>
    </source>
</reference>
<keyword evidence="2" id="KW-0929">Antimicrobial</keyword>
<dbReference type="Pfam" id="PF01471">
    <property type="entry name" value="PG_binding_1"/>
    <property type="match status" value="1"/>
</dbReference>
<dbReference type="PANTHER" id="PTHR32305:SF11">
    <property type="entry name" value="TYPE VI SECRETION SYSTEM SPIKE PROTEIN VGRG3"/>
    <property type="match status" value="1"/>
</dbReference>
<dbReference type="SUPFAM" id="SSF69279">
    <property type="entry name" value="Phage tail proteins"/>
    <property type="match status" value="2"/>
</dbReference>
<evidence type="ECO:0000313" key="8">
    <source>
        <dbReference type="EMBL" id="ALU63996.1"/>
    </source>
</evidence>
<reference evidence="8" key="2">
    <citation type="journal article" date="2016" name="Antimicrob. Agents Chemother.">
        <title>Characterization of VCC-1, a Novel Ambler Class A Carbapenemase from Vibrio cholerae Isolated from Imported Retail Shrimp Sold in Canada.</title>
        <authorList>
            <person name="Mangat C.S."/>
            <person name="Boyd D."/>
            <person name="Janecko N."/>
            <person name="Martz S.L."/>
            <person name="Desruisseau A."/>
            <person name="Carpenter M."/>
            <person name="Reid-Smith R.J."/>
            <person name="Mulvey M.R."/>
        </authorList>
    </citation>
    <scope>NUCLEOTIDE SEQUENCE</scope>
    <source>
        <strain evidence="8">N14-2106</strain>
    </source>
</reference>
<feature type="domain" description="Gp5/Type VI secretion system Vgr C-terminal trimerisation" evidence="7">
    <location>
        <begin position="476"/>
        <end position="580"/>
    </location>
</feature>
<dbReference type="Gene3D" id="2.30.110.50">
    <property type="match status" value="1"/>
</dbReference>
<evidence type="ECO:0000259" key="6">
    <source>
        <dbReference type="Pfam" id="PF04717"/>
    </source>
</evidence>
<feature type="domain" description="Gp5/Type VI secretion system Vgr protein OB-fold" evidence="6">
    <location>
        <begin position="392"/>
        <end position="458"/>
    </location>
</feature>
<dbReference type="SUPFAM" id="SSF69349">
    <property type="entry name" value="Phage fibre proteins"/>
    <property type="match status" value="1"/>
</dbReference>
<dbReference type="InterPro" id="IPR006531">
    <property type="entry name" value="Gp5/Vgr_OB"/>
</dbReference>
<dbReference type="Pfam" id="PF22178">
    <property type="entry name" value="Gp5_trimer_C"/>
    <property type="match status" value="1"/>
</dbReference>
<dbReference type="AlphaFoldDB" id="A0A0U3K4B0"/>
<sequence>MARLQFQLKVDGLEDESLVVRGFEGQESLSDSVWRSEPCYGFRYQVDLASALSNLAAEQFVDQTAHLTILRDGQAVQQINGIVRQLSKGDTGHRHTFYSLTLVPALERLSLRSNSRIFQQQSVPEIISILLQEMGIEDYAFALKRECAQREFCVQYRETDLQFLHRIAAEEGLVYSHLHEAQKHTLLFTDSSDSQPKLAKPVPYNALAGGEINIPYVVDLQFKTTAQVSHTELKDYSFKKPAYGFTQRTQGKDIAYQQPNYEHFDAPGRYKDDANGKAFSQIRLEYLRRDALLADAKSDEPLLLAGVRFDLQDHLDLAMNRDWLVVQANHQGTQPQALQEEGGSGATTYSNQLKLIPAHITWRARPCAKPQVDGPMIATVVGPQGEEIYCDNFGRVKVHFPWDRYSSSNEKSSCWVRVAQEWAGSQYGSMAIPRVGHEVIVSFLNGDPDQPIITGRTYHATNTAPYALPDHKTKTVLRTETHQGQGYNELSFEDQAGSEQILLHAQKDWDALIEHDHTEVIRHDQHLTVDNDRFTRIQRNQHLTVEGEVRGKIALDSSHEVGASLQHKVGQRIAVEAGKEISLKSGAKIVVEAGAELTLKAGGSFVKVDAGGVHLVGPAINLNAGGSAGSVSAYGGQLAAAPRMLAQAKPVAELVQPDIAASMQSGAARVIDVASLPTMMPSSANNTENDEPVAEEKTPERILKSDLLKPSDELEKLAKRQASAYRQGNHSDEVKLLQEALIKLGFDLGKAGADGDFGSKTKTAIEQFQKSYQPSHQTHPSYSIGPVDGIVGKGTLLALDEALMDGWVYENDEMDLKWLIVPKGQLTFDAEGNDVDSSTFFSRKVHVPNMRGSVIGNSGVTIGRGLDLGNPPSAASGQTPSKINLKELFELANLNPKLSKWLLSVEGKTKDSALESLKNSGLSDEELTITRKQQYIMFNHVYDYLEEKTRVLITKPDVKAAYGSVDWDGMPRNVKDVLVDITYRGDSYSKTRAWYVPTLVNDRNSVDYSNFKKSLDYKNSIWDKVPLSRKRVRETANKSCNLGIERGFERLA</sequence>
<dbReference type="InterPro" id="IPR023347">
    <property type="entry name" value="Lysozyme_dom_sf"/>
</dbReference>
<dbReference type="InterPro" id="IPR037026">
    <property type="entry name" value="Vgr_OB-fold_dom_sf"/>
</dbReference>
<keyword evidence="3" id="KW-0081">Bacteriolytic enzyme</keyword>
<dbReference type="Pfam" id="PF04717">
    <property type="entry name" value="Phage_base_V"/>
    <property type="match status" value="1"/>
</dbReference>
<evidence type="ECO:0000256" key="1">
    <source>
        <dbReference type="ARBA" id="ARBA00005558"/>
    </source>
</evidence>
<dbReference type="InterPro" id="IPR036366">
    <property type="entry name" value="PGBDSf"/>
</dbReference>
<evidence type="ECO:0000256" key="3">
    <source>
        <dbReference type="ARBA" id="ARBA00022638"/>
    </source>
</evidence>
<protein>
    <submittedName>
        <fullName evidence="8">VrgG family protein</fullName>
    </submittedName>
</protein>
<dbReference type="SUPFAM" id="SSF47090">
    <property type="entry name" value="PGBD-like"/>
    <property type="match status" value="1"/>
</dbReference>
<evidence type="ECO:0000256" key="4">
    <source>
        <dbReference type="SAM" id="MobiDB-lite"/>
    </source>
</evidence>
<dbReference type="InterPro" id="IPR002477">
    <property type="entry name" value="Peptidoglycan-bd-like"/>
</dbReference>
<dbReference type="InterPro" id="IPR036365">
    <property type="entry name" value="PGBD-like_sf"/>
</dbReference>
<dbReference type="InterPro" id="IPR017847">
    <property type="entry name" value="T6SS_RhsGE_Vgr_subset"/>
</dbReference>
<feature type="domain" description="Peptidoglycan binding-like" evidence="5">
    <location>
        <begin position="731"/>
        <end position="774"/>
    </location>
</feature>
<dbReference type="Gene3D" id="2.40.50.230">
    <property type="entry name" value="Gp5 N-terminal domain"/>
    <property type="match status" value="1"/>
</dbReference>
<dbReference type="NCBIfam" id="TIGR03361">
    <property type="entry name" value="VI_Rhs_Vgr"/>
    <property type="match status" value="1"/>
</dbReference>
<dbReference type="InterPro" id="IPR054030">
    <property type="entry name" value="Gp5_Vgr_C"/>
</dbReference>
<dbReference type="PANTHER" id="PTHR32305">
    <property type="match status" value="1"/>
</dbReference>
<evidence type="ECO:0000256" key="2">
    <source>
        <dbReference type="ARBA" id="ARBA00022529"/>
    </source>
</evidence>
<dbReference type="Pfam" id="PF05954">
    <property type="entry name" value="Phage_GPD"/>
    <property type="match status" value="1"/>
</dbReference>
<evidence type="ECO:0000259" key="7">
    <source>
        <dbReference type="Pfam" id="PF22178"/>
    </source>
</evidence>
<feature type="region of interest" description="Disordered" evidence="4">
    <location>
        <begin position="679"/>
        <end position="700"/>
    </location>
</feature>
<dbReference type="NCBIfam" id="TIGR01646">
    <property type="entry name" value="vgr_GE"/>
    <property type="match status" value="1"/>
</dbReference>
<accession>A0A0U3K4B0</accession>
<proteinExistence type="inferred from homology"/>
<dbReference type="Gene3D" id="3.55.50.10">
    <property type="entry name" value="Baseplate protein-like domains"/>
    <property type="match status" value="1"/>
</dbReference>
<evidence type="ECO:0000259" key="5">
    <source>
        <dbReference type="Pfam" id="PF01471"/>
    </source>
</evidence>
<dbReference type="GO" id="GO:0003796">
    <property type="term" value="F:lysozyme activity"/>
    <property type="evidence" value="ECO:0007669"/>
    <property type="project" value="InterPro"/>
</dbReference>
<dbReference type="GO" id="GO:0031640">
    <property type="term" value="P:killing of cells of another organism"/>
    <property type="evidence" value="ECO:0007669"/>
    <property type="project" value="UniProtKB-KW"/>
</dbReference>
<dbReference type="SUPFAM" id="SSF69255">
    <property type="entry name" value="gp5 N-terminal domain-like"/>
    <property type="match status" value="1"/>
</dbReference>
<dbReference type="InterPro" id="IPR050708">
    <property type="entry name" value="T6SS_VgrG/RHS"/>
</dbReference>
<name>A0A0U3K4B0_VIBCL</name>
<dbReference type="InterPro" id="IPR006533">
    <property type="entry name" value="T6SS_Vgr_RhsGE"/>
</dbReference>
<dbReference type="EMBL" id="KT818596">
    <property type="protein sequence ID" value="ALU63996.1"/>
    <property type="molecule type" value="Genomic_DNA"/>
</dbReference>
<dbReference type="GO" id="GO:0042742">
    <property type="term" value="P:defense response to bacterium"/>
    <property type="evidence" value="ECO:0007669"/>
    <property type="project" value="UniProtKB-KW"/>
</dbReference>
<dbReference type="Gene3D" id="1.10.530.40">
    <property type="match status" value="1"/>
</dbReference>
<organism evidence="8">
    <name type="scientific">Vibrio cholerae</name>
    <dbReference type="NCBI Taxonomy" id="666"/>
    <lineage>
        <taxon>Bacteria</taxon>
        <taxon>Pseudomonadati</taxon>
        <taxon>Pseudomonadota</taxon>
        <taxon>Gammaproteobacteria</taxon>
        <taxon>Vibrionales</taxon>
        <taxon>Vibrionaceae</taxon>
        <taxon>Vibrio</taxon>
    </lineage>
</organism>
<dbReference type="Gene3D" id="4.10.220.110">
    <property type="match status" value="1"/>
</dbReference>
<comment type="similarity">
    <text evidence="1">Belongs to the VgrG protein family.</text>
</comment>
<dbReference type="Gene3D" id="1.10.101.10">
    <property type="entry name" value="PGBD-like superfamily/PGBD"/>
    <property type="match status" value="1"/>
</dbReference>